<evidence type="ECO:0000313" key="9">
    <source>
        <dbReference type="EMBL" id="MPM39746.1"/>
    </source>
</evidence>
<keyword evidence="3" id="KW-0378">Hydrolase</keyword>
<dbReference type="CDD" id="cd06583">
    <property type="entry name" value="PGRP"/>
    <property type="match status" value="1"/>
</dbReference>
<evidence type="ECO:0000256" key="4">
    <source>
        <dbReference type="ARBA" id="ARBA00022969"/>
    </source>
</evidence>
<dbReference type="Gene3D" id="3.40.80.10">
    <property type="entry name" value="Peptidoglycan recognition protein-like"/>
    <property type="match status" value="1"/>
</dbReference>
<dbReference type="PANTHER" id="PTHR30417:SF11">
    <property type="entry name" value="N-ACETYLMURAMOYL-L-ALANINE AMIDASE XLYA"/>
    <property type="match status" value="1"/>
</dbReference>
<dbReference type="GO" id="GO:0009254">
    <property type="term" value="P:peptidoglycan turnover"/>
    <property type="evidence" value="ECO:0007669"/>
    <property type="project" value="TreeGrafter"/>
</dbReference>
<dbReference type="PANTHER" id="PTHR30417">
    <property type="entry name" value="N-ACETYLMURAMOYL-L-ALANINE AMIDASE AMID"/>
    <property type="match status" value="1"/>
</dbReference>
<dbReference type="GO" id="GO:0008745">
    <property type="term" value="F:N-acetylmuramoyl-L-alanine amidase activity"/>
    <property type="evidence" value="ECO:0007669"/>
    <property type="project" value="UniProtKB-EC"/>
</dbReference>
<dbReference type="SMART" id="SM00644">
    <property type="entry name" value="Ami_2"/>
    <property type="match status" value="1"/>
</dbReference>
<dbReference type="EC" id="3.5.1.28" evidence="2"/>
<feature type="region of interest" description="Disordered" evidence="7">
    <location>
        <begin position="317"/>
        <end position="339"/>
    </location>
</feature>
<dbReference type="InterPro" id="IPR002502">
    <property type="entry name" value="Amidase_domain"/>
</dbReference>
<proteinExistence type="predicted"/>
<dbReference type="EMBL" id="VSSQ01008755">
    <property type="protein sequence ID" value="MPM39746.1"/>
    <property type="molecule type" value="Genomic_DNA"/>
</dbReference>
<keyword evidence="5" id="KW-0178">Competence</keyword>
<evidence type="ECO:0000256" key="3">
    <source>
        <dbReference type="ARBA" id="ARBA00022801"/>
    </source>
</evidence>
<comment type="catalytic activity">
    <reaction evidence="1">
        <text>Hydrolyzes the link between N-acetylmuramoyl residues and L-amino acid residues in certain cell-wall glycopeptides.</text>
        <dbReference type="EC" id="3.5.1.28"/>
    </reaction>
</comment>
<dbReference type="AlphaFoldDB" id="A0A644ZFX8"/>
<comment type="caution">
    <text evidence="9">The sequence shown here is derived from an EMBL/GenBank/DDBJ whole genome shotgun (WGS) entry which is preliminary data.</text>
</comment>
<sequence length="339" mass="38274">MKYSIRSAGFLITAILGLTGCAVFQDDPPAVEPTPVAVINGLKVRYDFIADNEYNRRYKIPGPFADVSTITIHNTAEPMSARQERDRVDHRRDQMSVSFHFAVDENEAVQLLPLNRHAWHAGDGGQGPGNSRSIGIEICRSQCYGDDDALYRRAEANAVILAAWLLDTYDLPLDALKKHKDWTGKHCPHRILDEQRWDAFKAGVGAAMKSRLPREKGYGDAELGMAIFLEKYQDREVCKTSAGDIYASVDDLIAGLKQRHITTVDVSSWLAGVPREEQRQRFLEPLRAAGFNVRRFYAYYPDAAVYDREDLVQSDRAPQSYEHYVSQRSNQEKSCASTR</sequence>
<accession>A0A644ZFX8</accession>
<evidence type="ECO:0000256" key="6">
    <source>
        <dbReference type="ARBA" id="ARBA00023316"/>
    </source>
</evidence>
<dbReference type="GO" id="GO:0009253">
    <property type="term" value="P:peptidoglycan catabolic process"/>
    <property type="evidence" value="ECO:0007669"/>
    <property type="project" value="InterPro"/>
</dbReference>
<protein>
    <recommendedName>
        <fullName evidence="2">N-acetylmuramoyl-L-alanine amidase</fullName>
        <ecNumber evidence="2">3.5.1.28</ecNumber>
    </recommendedName>
</protein>
<keyword evidence="6" id="KW-0961">Cell wall biogenesis/degradation</keyword>
<feature type="domain" description="N-acetylmuramoyl-L-alanine amidase" evidence="8">
    <location>
        <begin position="55"/>
        <end position="204"/>
    </location>
</feature>
<dbReference type="InterPro" id="IPR051206">
    <property type="entry name" value="NAMLAA_amidase_2"/>
</dbReference>
<dbReference type="InterPro" id="IPR036505">
    <property type="entry name" value="Amidase/PGRP_sf"/>
</dbReference>
<dbReference type="SUPFAM" id="SSF55846">
    <property type="entry name" value="N-acetylmuramoyl-L-alanine amidase-like"/>
    <property type="match status" value="1"/>
</dbReference>
<dbReference type="PROSITE" id="PS51257">
    <property type="entry name" value="PROKAR_LIPOPROTEIN"/>
    <property type="match status" value="1"/>
</dbReference>
<evidence type="ECO:0000256" key="2">
    <source>
        <dbReference type="ARBA" id="ARBA00011901"/>
    </source>
</evidence>
<name>A0A644ZFX8_9ZZZZ</name>
<evidence type="ECO:0000256" key="7">
    <source>
        <dbReference type="SAM" id="MobiDB-lite"/>
    </source>
</evidence>
<gene>
    <name evidence="9" type="ORF">SDC9_86380</name>
</gene>
<feature type="compositionally biased region" description="Polar residues" evidence="7">
    <location>
        <begin position="326"/>
        <end position="339"/>
    </location>
</feature>
<keyword evidence="4" id="KW-0749">Sporulation</keyword>
<evidence type="ECO:0000259" key="8">
    <source>
        <dbReference type="SMART" id="SM00644"/>
    </source>
</evidence>
<reference evidence="9" key="1">
    <citation type="submission" date="2019-08" db="EMBL/GenBank/DDBJ databases">
        <authorList>
            <person name="Kucharzyk K."/>
            <person name="Murdoch R.W."/>
            <person name="Higgins S."/>
            <person name="Loffler F."/>
        </authorList>
    </citation>
    <scope>NUCLEOTIDE SEQUENCE</scope>
</reference>
<dbReference type="GO" id="GO:0030420">
    <property type="term" value="P:establishment of competence for transformation"/>
    <property type="evidence" value="ECO:0007669"/>
    <property type="project" value="UniProtKB-KW"/>
</dbReference>
<dbReference type="GO" id="GO:0071555">
    <property type="term" value="P:cell wall organization"/>
    <property type="evidence" value="ECO:0007669"/>
    <property type="project" value="UniProtKB-KW"/>
</dbReference>
<evidence type="ECO:0000256" key="5">
    <source>
        <dbReference type="ARBA" id="ARBA00023287"/>
    </source>
</evidence>
<dbReference type="GO" id="GO:0030435">
    <property type="term" value="P:sporulation resulting in formation of a cellular spore"/>
    <property type="evidence" value="ECO:0007669"/>
    <property type="project" value="UniProtKB-KW"/>
</dbReference>
<dbReference type="Pfam" id="PF01510">
    <property type="entry name" value="Amidase_2"/>
    <property type="match status" value="1"/>
</dbReference>
<organism evidence="9">
    <name type="scientific">bioreactor metagenome</name>
    <dbReference type="NCBI Taxonomy" id="1076179"/>
    <lineage>
        <taxon>unclassified sequences</taxon>
        <taxon>metagenomes</taxon>
        <taxon>ecological metagenomes</taxon>
    </lineage>
</organism>
<evidence type="ECO:0000256" key="1">
    <source>
        <dbReference type="ARBA" id="ARBA00001561"/>
    </source>
</evidence>